<comment type="caution">
    <text evidence="1">The sequence shown here is derived from an EMBL/GenBank/DDBJ whole genome shotgun (WGS) entry which is preliminary data.</text>
</comment>
<dbReference type="EMBL" id="BAABUJ010000011">
    <property type="protein sequence ID" value="GAA5799002.1"/>
    <property type="molecule type" value="Genomic_DNA"/>
</dbReference>
<evidence type="ECO:0000313" key="2">
    <source>
        <dbReference type="Proteomes" id="UP001476247"/>
    </source>
</evidence>
<dbReference type="Proteomes" id="UP001476247">
    <property type="component" value="Unassembled WGS sequence"/>
</dbReference>
<organism evidence="1 2">
    <name type="scientific">Helicostylum pulchrum</name>
    <dbReference type="NCBI Taxonomy" id="562976"/>
    <lineage>
        <taxon>Eukaryota</taxon>
        <taxon>Fungi</taxon>
        <taxon>Fungi incertae sedis</taxon>
        <taxon>Mucoromycota</taxon>
        <taxon>Mucoromycotina</taxon>
        <taxon>Mucoromycetes</taxon>
        <taxon>Mucorales</taxon>
        <taxon>Mucorineae</taxon>
        <taxon>Mucoraceae</taxon>
        <taxon>Helicostylum</taxon>
    </lineage>
</organism>
<keyword evidence="2" id="KW-1185">Reference proteome</keyword>
<protein>
    <submittedName>
        <fullName evidence="1">Uncharacterized protein</fullName>
    </submittedName>
</protein>
<accession>A0ABP9XW46</accession>
<sequence length="70" mass="7756">MSHFQQVYTAQPSPAVMMNSPQPYGYNYPQHPSMQSYYPSPHPMQQPSGFMPPNQGQGGSGCLECCFALL</sequence>
<proteinExistence type="predicted"/>
<name>A0ABP9XW46_9FUNG</name>
<gene>
    <name evidence="1" type="ORF">HPULCUR_004411</name>
</gene>
<reference evidence="1 2" key="1">
    <citation type="submission" date="2024-04" db="EMBL/GenBank/DDBJ databases">
        <title>genome sequences of Mucor flavus KT1a and Helicostylum pulchrum KT1b strains isolation_sourced from the surface of a dry-aged beef.</title>
        <authorList>
            <person name="Toyotome T."/>
            <person name="Hosono M."/>
            <person name="Torimaru M."/>
            <person name="Fukuda K."/>
            <person name="Mikami N."/>
        </authorList>
    </citation>
    <scope>NUCLEOTIDE SEQUENCE [LARGE SCALE GENOMIC DNA]</scope>
    <source>
        <strain evidence="1 2">KT1b</strain>
    </source>
</reference>
<evidence type="ECO:0000313" key="1">
    <source>
        <dbReference type="EMBL" id="GAA5799002.1"/>
    </source>
</evidence>